<organism evidence="3 4">
    <name type="scientific">Solanum tuberosum</name>
    <name type="common">Potato</name>
    <dbReference type="NCBI Taxonomy" id="4113"/>
    <lineage>
        <taxon>Eukaryota</taxon>
        <taxon>Viridiplantae</taxon>
        <taxon>Streptophyta</taxon>
        <taxon>Embryophyta</taxon>
        <taxon>Tracheophyta</taxon>
        <taxon>Spermatophyta</taxon>
        <taxon>Magnoliopsida</taxon>
        <taxon>eudicotyledons</taxon>
        <taxon>Gunneridae</taxon>
        <taxon>Pentapetalae</taxon>
        <taxon>asterids</taxon>
        <taxon>lamiids</taxon>
        <taxon>Solanales</taxon>
        <taxon>Solanaceae</taxon>
        <taxon>Solanoideae</taxon>
        <taxon>Solaneae</taxon>
        <taxon>Solanum</taxon>
    </lineage>
</organism>
<evidence type="ECO:0000313" key="3">
    <source>
        <dbReference type="EMBL" id="KAH0759860.1"/>
    </source>
</evidence>
<dbReference type="Proteomes" id="UP000826656">
    <property type="component" value="Unassembled WGS sequence"/>
</dbReference>
<proteinExistence type="predicted"/>
<dbReference type="Pfam" id="PF14111">
    <property type="entry name" value="DUF4283"/>
    <property type="match status" value="1"/>
</dbReference>
<dbReference type="Gene3D" id="3.60.10.10">
    <property type="entry name" value="Endonuclease/exonuclease/phosphatase"/>
    <property type="match status" value="1"/>
</dbReference>
<dbReference type="PANTHER" id="PTHR33116:SF67">
    <property type="entry name" value="REVERSE TRANSCRIPTASE"/>
    <property type="match status" value="1"/>
</dbReference>
<feature type="domain" description="Reverse transcriptase" evidence="2">
    <location>
        <begin position="1156"/>
        <end position="1407"/>
    </location>
</feature>
<dbReference type="CDD" id="cd01650">
    <property type="entry name" value="RT_nLTR_like"/>
    <property type="match status" value="1"/>
</dbReference>
<evidence type="ECO:0000313" key="4">
    <source>
        <dbReference type="Proteomes" id="UP000826656"/>
    </source>
</evidence>
<dbReference type="InterPro" id="IPR036397">
    <property type="entry name" value="RNaseH_sf"/>
</dbReference>
<protein>
    <recommendedName>
        <fullName evidence="2">Reverse transcriptase domain-containing protein</fullName>
    </recommendedName>
</protein>
<dbReference type="CDD" id="cd06222">
    <property type="entry name" value="RNase_H_like"/>
    <property type="match status" value="1"/>
</dbReference>
<accession>A0ABQ7V716</accession>
<dbReference type="InterPro" id="IPR036691">
    <property type="entry name" value="Endo/exonu/phosph_ase_sf"/>
</dbReference>
<dbReference type="Gene3D" id="3.30.420.10">
    <property type="entry name" value="Ribonuclease H-like superfamily/Ribonuclease H"/>
    <property type="match status" value="1"/>
</dbReference>
<sequence length="1973" mass="227446">MAILATGQPASAAGQQISLNSITQFPSLLNSNSIPISNQYTGTKDKPDELKSLPTDLVCASAQGGKYVDLLKPNTMNLSQNIKPATVTPIPIKQPSYINGIPRITWTEEEVRRMNTIENLQYAVIGKFSYGWPEMDDLRIQIPKQCNVKGGCKIGLLRNRHILKRFELFDDFVNMMSKNSYYITGKDGTAYQMRPLIYDAKFKVDEETTQAMAWISFPDLWPTFFVKECLFSLASAIGKPIQLDMATINKTRPSCARVKVQVNLLADLPKFVELEIEDPISQSSRVERIKVLYDVLPKYCKKCKLQGHNEDDCRVLHPKLKKDTQIEVATEADPTNKNEAHRNQQRTFQQWNPTRRRFTLEKGKFWSVEEKEKIELSETDNTDTSNKEESTTRNWVNQSFYKRIAPTQDAKKDSDDQEGALTVGEHVQQKDKEICGDDTTDTSEVITTVGKAITVVVCSDKEQEQQQLQSQQQTLYNAQMGTDESNKTNSDLCYDNLVHNNEKMNTEKVQQQQQEQYLTDLENTNEESNLQDDVQQQLIDVEKDSNRSDLQEVIQKHIDVVNNVNNLLDSETNGIDGDKGKDAYPEVENEQVDNGGNKTQSQQQMVEKKMEIEGLTEPLPQAIIASTVDSPVKVLHDIVAHNINEINEQQHVEVNDEIRKEDTDEDQNQHNLIHALKVADLSPDVQSKGKKNRANVETIRTQHAFHRVQMLNKHHKFFVIELMEPFQHTRHIQKYKRRLGMQYANYNRNGKIWVFVQENIQVEILSDSEQQITLQLTFQDSGDSIIYTFVYAKCSALERLSLWDDIYLLSHILRLPWLVGGDFNVILNDEEKIGGLPVYPQEYEDFAFCVNSCELFDINFKGSPFTWWNGRADAECIFKRLDRLMINQVFLGHYGNVELEHLARTGSDHAPMLLSCGDQTNNIKRSFRFLKFWTEKPDFKDVVRDNWVADESIDVFISLKQKMKRTKIALSTWSRVRFGDIFKQLVIREDIVRIKEGLFEELPTAENRAILQKAQAELKQYLHYEEEFWRQKSGVKWFTEGDKNTRFFHNLVNGRRKRLQVKRILKRDGVWTDDAEEVATEAVAFFQDQFTGVENETELSLIEHIPTLVTDEDNTMLNASPTVEEIKKVVFELNSDSASGPDGFTGHFYQVCWDIVGKDVVNVVEAFFNVISRVIHDRLEKLLPRLISPNQSGFVKGRSITENVLLAQEIIADIILRGRPANVVIKLDMFNAYDRVNWRFLIKVMEKMGFNSFVADKVWRLVANNWYSVLINGQAHGFFHSSRGVKQGDPLSPALFILAAEVLSRALNNLFHNQDFTRYGMPKWSDDINHLAYADDTVIFVSAEKKSLDLVMERLGLYEDQSGQMINKDKSCFYVYSKTAHSIVQTIEDCTGFIRGKFPLTYLGCPIGHARKRKSHFSDITKKVQSKIQAWKGKLLSFGGKSVLINNVLQSIPIYLLSALTPPKCVIHDFHRLFAKFLWNSKEEGRSKHWISWSDICRPKEEGGLGFRSLFDVSKAMFAKLWWNFRTKKSMWTIYMWNKYCKRHRPQLVEWNGGSQTWKFMLEARDCIDQQIWWEPKCGHSSVWFDNWTQLGALYYYLPVSHSNNYDFDEEILRQGNDEQEIAKKIWVKGVPFKFSFFLWRLWKKRIPIGEVLIKIKVVDEVKCCCCNSLEDETFEHLFVTCFMAKKLWNTFASIADVQGPFTQLNDTIHKLWGKDCSSKLIPLFKAVPSFITWQIWKRRNMISHGGNMSFYGMVMEVNRNLYHLATFSYPWLQNIPNTWHLIVPFFIEYAPLIDCKMVYWRLPRLGSYKCNSDCAVKGVGGPSAGAFCIRNDEGNLIHAESFGLGKTSVLMSEAMALRRGLEHYIMHHYLPVILETDSLMLQKILNGIWEIPWSSRVEVKRINGLRINVDARVEHILREGNTFADYLANQFFLFAVVSVSLGLNLQRSGMETNRTQLLQGSTSSSSSMEAQA</sequence>
<dbReference type="SUPFAM" id="SSF53098">
    <property type="entry name" value="Ribonuclease H-like"/>
    <property type="match status" value="1"/>
</dbReference>
<dbReference type="InterPro" id="IPR012337">
    <property type="entry name" value="RNaseH-like_sf"/>
</dbReference>
<dbReference type="InterPro" id="IPR000477">
    <property type="entry name" value="RT_dom"/>
</dbReference>
<dbReference type="InterPro" id="IPR002156">
    <property type="entry name" value="RNaseH_domain"/>
</dbReference>
<dbReference type="PROSITE" id="PS50878">
    <property type="entry name" value="RT_POL"/>
    <property type="match status" value="1"/>
</dbReference>
<name>A0ABQ7V716_SOLTU</name>
<dbReference type="Pfam" id="PF13966">
    <property type="entry name" value="zf-RVT"/>
    <property type="match status" value="1"/>
</dbReference>
<keyword evidence="4" id="KW-1185">Reference proteome</keyword>
<dbReference type="PANTHER" id="PTHR33116">
    <property type="entry name" value="REVERSE TRANSCRIPTASE ZINC-BINDING DOMAIN-CONTAINING PROTEIN-RELATED-RELATED"/>
    <property type="match status" value="1"/>
</dbReference>
<evidence type="ECO:0000259" key="2">
    <source>
        <dbReference type="PROSITE" id="PS50878"/>
    </source>
</evidence>
<evidence type="ECO:0000256" key="1">
    <source>
        <dbReference type="SAM" id="MobiDB-lite"/>
    </source>
</evidence>
<dbReference type="InterPro" id="IPR026960">
    <property type="entry name" value="RVT-Znf"/>
</dbReference>
<feature type="region of interest" description="Disordered" evidence="1">
    <location>
        <begin position="406"/>
        <end position="425"/>
    </location>
</feature>
<dbReference type="InterPro" id="IPR043502">
    <property type="entry name" value="DNA/RNA_pol_sf"/>
</dbReference>
<dbReference type="Pfam" id="PF13456">
    <property type="entry name" value="RVT_3"/>
    <property type="match status" value="1"/>
</dbReference>
<gene>
    <name evidence="3" type="ORF">KY290_023353</name>
</gene>
<dbReference type="InterPro" id="IPR025558">
    <property type="entry name" value="DUF4283"/>
</dbReference>
<dbReference type="EMBL" id="JAIVGD010000015">
    <property type="protein sequence ID" value="KAH0759860.1"/>
    <property type="molecule type" value="Genomic_DNA"/>
</dbReference>
<dbReference type="SUPFAM" id="SSF56672">
    <property type="entry name" value="DNA/RNA polymerases"/>
    <property type="match status" value="1"/>
</dbReference>
<reference evidence="3 4" key="1">
    <citation type="journal article" date="2021" name="bioRxiv">
        <title>Chromosome-scale and haplotype-resolved genome assembly of a tetraploid potato cultivar.</title>
        <authorList>
            <person name="Sun H."/>
            <person name="Jiao W.-B."/>
            <person name="Krause K."/>
            <person name="Campoy J.A."/>
            <person name="Goel M."/>
            <person name="Folz-Donahue K."/>
            <person name="Kukat C."/>
            <person name="Huettel B."/>
            <person name="Schneeberger K."/>
        </authorList>
    </citation>
    <scope>NUCLEOTIDE SEQUENCE [LARGE SCALE GENOMIC DNA]</scope>
    <source>
        <strain evidence="3">SolTubOtavaFocal</strain>
        <tissue evidence="3">Leaves</tissue>
    </source>
</reference>
<dbReference type="SUPFAM" id="SSF56219">
    <property type="entry name" value="DNase I-like"/>
    <property type="match status" value="1"/>
</dbReference>
<comment type="caution">
    <text evidence="3">The sequence shown here is derived from an EMBL/GenBank/DDBJ whole genome shotgun (WGS) entry which is preliminary data.</text>
</comment>
<dbReference type="Pfam" id="PF00078">
    <property type="entry name" value="RVT_1"/>
    <property type="match status" value="1"/>
</dbReference>
<dbReference type="InterPro" id="IPR044730">
    <property type="entry name" value="RNase_H-like_dom_plant"/>
</dbReference>